<dbReference type="InterPro" id="IPR036291">
    <property type="entry name" value="NAD(P)-bd_dom_sf"/>
</dbReference>
<organism evidence="4 5">
    <name type="scientific">Tilletia horrida</name>
    <dbReference type="NCBI Taxonomy" id="155126"/>
    <lineage>
        <taxon>Eukaryota</taxon>
        <taxon>Fungi</taxon>
        <taxon>Dikarya</taxon>
        <taxon>Basidiomycota</taxon>
        <taxon>Ustilaginomycotina</taxon>
        <taxon>Exobasidiomycetes</taxon>
        <taxon>Tilletiales</taxon>
        <taxon>Tilletiaceae</taxon>
        <taxon>Tilletia</taxon>
    </lineage>
</organism>
<evidence type="ECO:0000256" key="2">
    <source>
        <dbReference type="ARBA" id="ARBA00023445"/>
    </source>
</evidence>
<protein>
    <recommendedName>
        <fullName evidence="3">NAD-dependent epimerase/dehydratase domain-containing protein</fullName>
    </recommendedName>
</protein>
<dbReference type="Proteomes" id="UP001176517">
    <property type="component" value="Unassembled WGS sequence"/>
</dbReference>
<evidence type="ECO:0000313" key="5">
    <source>
        <dbReference type="Proteomes" id="UP001176517"/>
    </source>
</evidence>
<dbReference type="PANTHER" id="PTHR10366">
    <property type="entry name" value="NAD DEPENDENT EPIMERASE/DEHYDRATASE"/>
    <property type="match status" value="1"/>
</dbReference>
<evidence type="ECO:0000313" key="4">
    <source>
        <dbReference type="EMBL" id="KAK0550007.1"/>
    </source>
</evidence>
<name>A0AAN6GQU6_9BASI</name>
<feature type="domain" description="NAD-dependent epimerase/dehydratase" evidence="3">
    <location>
        <begin position="18"/>
        <end position="203"/>
    </location>
</feature>
<dbReference type="GO" id="GO:0016616">
    <property type="term" value="F:oxidoreductase activity, acting on the CH-OH group of donors, NAD or NADP as acceptor"/>
    <property type="evidence" value="ECO:0007669"/>
    <property type="project" value="TreeGrafter"/>
</dbReference>
<accession>A0AAN6GQU6</accession>
<keyword evidence="5" id="KW-1185">Reference proteome</keyword>
<comment type="caution">
    <text evidence="4">The sequence shown here is derived from an EMBL/GenBank/DDBJ whole genome shotgun (WGS) entry which is preliminary data.</text>
</comment>
<gene>
    <name evidence="4" type="ORF">OC846_003841</name>
</gene>
<dbReference type="InterPro" id="IPR001509">
    <property type="entry name" value="Epimerase_deHydtase"/>
</dbReference>
<dbReference type="Gene3D" id="3.40.50.720">
    <property type="entry name" value="NAD(P)-binding Rossmann-like Domain"/>
    <property type="match status" value="1"/>
</dbReference>
<evidence type="ECO:0000259" key="3">
    <source>
        <dbReference type="Pfam" id="PF01370"/>
    </source>
</evidence>
<evidence type="ECO:0000256" key="1">
    <source>
        <dbReference type="ARBA" id="ARBA00023002"/>
    </source>
</evidence>
<dbReference type="InterPro" id="IPR050425">
    <property type="entry name" value="NAD(P)_dehydrat-like"/>
</dbReference>
<keyword evidence="1" id="KW-0560">Oxidoreductase</keyword>
<dbReference type="PANTHER" id="PTHR10366:SF562">
    <property type="entry name" value="ALDEHYDE REDUCTASE II (AFU_ORTHOLOGUE AFUA_1G11360)"/>
    <property type="match status" value="1"/>
</dbReference>
<dbReference type="AlphaFoldDB" id="A0AAN6GQU6"/>
<dbReference type="Pfam" id="PF01370">
    <property type="entry name" value="Epimerase"/>
    <property type="match status" value="1"/>
</dbReference>
<reference evidence="4" key="1">
    <citation type="journal article" date="2023" name="PhytoFront">
        <title>Draft Genome Resources of Seven Strains of Tilletia horrida, Causal Agent of Kernel Smut of Rice.</title>
        <authorList>
            <person name="Khanal S."/>
            <person name="Antony Babu S."/>
            <person name="Zhou X.G."/>
        </authorList>
    </citation>
    <scope>NUCLEOTIDE SEQUENCE</scope>
    <source>
        <strain evidence="4">TX6</strain>
    </source>
</reference>
<dbReference type="EMBL" id="JAPDMZ010000101">
    <property type="protein sequence ID" value="KAK0550007.1"/>
    <property type="molecule type" value="Genomic_DNA"/>
</dbReference>
<proteinExistence type="inferred from homology"/>
<comment type="similarity">
    <text evidence="2">Belongs to the NAD(P)-dependent epimerase/dehydratase family. Dihydroflavonol-4-reductase subfamily.</text>
</comment>
<sequence length="366" mass="40611">MRDPCSSAVRRLAPGSLILLTGVTGYIGSAQAWSLLELGYRIRGVTREAKRAQLLSEKVTAQYGKDALEIVECVEYTIAKYKTLFEGVSGFIHMGMDTTYDGKPREMIKGMVDWTLAILQAAAESPSVKAGLLTSSRVAVFHPEPGQTIHVDASKEIWNDDAVRHAHSSCTSPMKAVWVYMACKVEMERAAWTYIDEHRVHYAFNTTVPDFVLGRFGNPDPSSGSSGRYLQEYYHGDKNGVFVMFNTVPAGYISMDDLTTIQSAALLEPDIDRERIWASAGAYSLAETNVILRRLSQGKEAFEDQDVPPPPIIHAEHEQGRALDLLRRYGRAGGFQSFEDAVTETLEDSPRRVAHNRPDLFKLSGS</sequence>
<dbReference type="SUPFAM" id="SSF51735">
    <property type="entry name" value="NAD(P)-binding Rossmann-fold domains"/>
    <property type="match status" value="1"/>
</dbReference>